<proteinExistence type="inferred from homology"/>
<dbReference type="SUPFAM" id="SSF51011">
    <property type="entry name" value="Glycosyl hydrolase domain"/>
    <property type="match status" value="1"/>
</dbReference>
<evidence type="ECO:0000256" key="4">
    <source>
        <dbReference type="ARBA" id="ARBA00022801"/>
    </source>
</evidence>
<dbReference type="InterPro" id="IPR013780">
    <property type="entry name" value="Glyco_hydro_b"/>
</dbReference>
<evidence type="ECO:0000256" key="9">
    <source>
        <dbReference type="RuleBase" id="RU361134"/>
    </source>
</evidence>
<keyword evidence="6 9" id="KW-0119">Carbohydrate metabolism</keyword>
<organism evidence="11 12">
    <name type="scientific">Deinococcus ruber</name>
    <dbReference type="NCBI Taxonomy" id="1848197"/>
    <lineage>
        <taxon>Bacteria</taxon>
        <taxon>Thermotogati</taxon>
        <taxon>Deinococcota</taxon>
        <taxon>Deinococci</taxon>
        <taxon>Deinococcales</taxon>
        <taxon>Deinococcaceae</taxon>
        <taxon>Deinococcus</taxon>
    </lineage>
</organism>
<accession>A0A918BYV4</accession>
<evidence type="ECO:0000256" key="3">
    <source>
        <dbReference type="ARBA" id="ARBA00022723"/>
    </source>
</evidence>
<keyword evidence="5" id="KW-0106">Calcium</keyword>
<evidence type="ECO:0000256" key="1">
    <source>
        <dbReference type="ARBA" id="ARBA00001913"/>
    </source>
</evidence>
<comment type="cofactor">
    <cofactor evidence="1">
        <name>Ca(2+)</name>
        <dbReference type="ChEBI" id="CHEBI:29108"/>
    </cofactor>
</comment>
<evidence type="ECO:0000313" key="11">
    <source>
        <dbReference type="EMBL" id="GGQ99241.1"/>
    </source>
</evidence>
<comment type="caution">
    <text evidence="11">The sequence shown here is derived from an EMBL/GenBank/DDBJ whole genome shotgun (WGS) entry which is preliminary data.</text>
</comment>
<feature type="domain" description="Glycosyl hydrolase family 13 catalytic" evidence="10">
    <location>
        <begin position="56"/>
        <end position="407"/>
    </location>
</feature>
<dbReference type="EMBL" id="BMQL01000003">
    <property type="protein sequence ID" value="GGQ99241.1"/>
    <property type="molecule type" value="Genomic_DNA"/>
</dbReference>
<dbReference type="EC" id="3.2.1.1" evidence="9"/>
<dbReference type="PANTHER" id="PTHR10357">
    <property type="entry name" value="ALPHA-AMYLASE FAMILY MEMBER"/>
    <property type="match status" value="1"/>
</dbReference>
<dbReference type="InterPro" id="IPR006046">
    <property type="entry name" value="Alpha_amylase"/>
</dbReference>
<dbReference type="PANTHER" id="PTHR10357:SF179">
    <property type="entry name" value="NEUTRAL AND BASIC AMINO ACID TRANSPORT PROTEIN RBAT"/>
    <property type="match status" value="1"/>
</dbReference>
<keyword evidence="4 9" id="KW-0378">Hydrolase</keyword>
<evidence type="ECO:0000256" key="6">
    <source>
        <dbReference type="ARBA" id="ARBA00023277"/>
    </source>
</evidence>
<evidence type="ECO:0000256" key="5">
    <source>
        <dbReference type="ARBA" id="ARBA00022837"/>
    </source>
</evidence>
<dbReference type="PRINTS" id="PR00110">
    <property type="entry name" value="ALPHAAMYLASE"/>
</dbReference>
<dbReference type="SMART" id="SM00642">
    <property type="entry name" value="Aamy"/>
    <property type="match status" value="1"/>
</dbReference>
<sequence length="506" mass="54784">MSAAAFAHKIYDDGMPFKCVSRTALLLSAWLGLPLMGSAAQSTQSSTDWEGQIIYQVMPDRFFDGDSGNDQDVNRADLRAWHGGDLAGLTQKLGYIHDLGATALWMTPVYQQKAGLTDGTAGYHGYWPYDFRSVDPHFGTLDTFKALTSAAHGMGLKVMLDQVINHYGYGAPATAQHPAWFHTQADCDRASGPQKDTDCALSGLPDLNQTVPEVSQMLLGNADFWRQQGVDAFRYDAVKHVDPAFLKTLVARDRAAGTFTLGEYFGADAGIISQFQTTGLSSVFDFALQDALRGGIMSNRGLSGVRTVLKQDAGTPQPGLIAAFLDNHDLPRFANGTLFEDEGQTRTAFALRALMTLKGIPVIWQGTEIAMRGSTDPDNRRDMRFPDAWTPAEKAVYDSTKDAIAVRKASPALSHGDLKLLDVPDQISSDLLIFTRSAGAQTVLVAWNNAKARQTYSVKSKLNGQALTGSLFHDPGSRAQNAALSVRGGYLHLSLPAKTAAVFVLN</sequence>
<dbReference type="PIRSF" id="PIRSF001024">
    <property type="entry name" value="Alph-amyl_fung"/>
    <property type="match status" value="1"/>
</dbReference>
<dbReference type="GO" id="GO:0009313">
    <property type="term" value="P:oligosaccharide catabolic process"/>
    <property type="evidence" value="ECO:0007669"/>
    <property type="project" value="TreeGrafter"/>
</dbReference>
<keyword evidence="12" id="KW-1185">Reference proteome</keyword>
<dbReference type="AlphaFoldDB" id="A0A918BYV4"/>
<protein>
    <recommendedName>
        <fullName evidence="9">Alpha-amylase</fullName>
        <ecNumber evidence="9">3.2.1.1</ecNumber>
    </recommendedName>
</protein>
<gene>
    <name evidence="11" type="ORF">GCM10008957_09910</name>
</gene>
<dbReference type="GO" id="GO:0005509">
    <property type="term" value="F:calcium ion binding"/>
    <property type="evidence" value="ECO:0007669"/>
    <property type="project" value="InterPro"/>
</dbReference>
<keyword evidence="7 9" id="KW-0326">Glycosidase</keyword>
<evidence type="ECO:0000259" key="10">
    <source>
        <dbReference type="SMART" id="SM00642"/>
    </source>
</evidence>
<evidence type="ECO:0000256" key="8">
    <source>
        <dbReference type="RuleBase" id="RU003615"/>
    </source>
</evidence>
<comment type="similarity">
    <text evidence="2 8">Belongs to the glycosyl hydrolase 13 family.</text>
</comment>
<keyword evidence="3" id="KW-0479">Metal-binding</keyword>
<dbReference type="Proteomes" id="UP000603865">
    <property type="component" value="Unassembled WGS sequence"/>
</dbReference>
<dbReference type="InterPro" id="IPR017853">
    <property type="entry name" value="GH"/>
</dbReference>
<dbReference type="InterPro" id="IPR006047">
    <property type="entry name" value="GH13_cat_dom"/>
</dbReference>
<evidence type="ECO:0000256" key="2">
    <source>
        <dbReference type="ARBA" id="ARBA00008061"/>
    </source>
</evidence>
<dbReference type="InterPro" id="IPR013777">
    <property type="entry name" value="A-amylase-like"/>
</dbReference>
<reference evidence="11" key="1">
    <citation type="journal article" date="2014" name="Int. J. Syst. Evol. Microbiol.">
        <title>Complete genome sequence of Corynebacterium casei LMG S-19264T (=DSM 44701T), isolated from a smear-ripened cheese.</title>
        <authorList>
            <consortium name="US DOE Joint Genome Institute (JGI-PGF)"/>
            <person name="Walter F."/>
            <person name="Albersmeier A."/>
            <person name="Kalinowski J."/>
            <person name="Ruckert C."/>
        </authorList>
    </citation>
    <scope>NUCLEOTIDE SEQUENCE</scope>
    <source>
        <strain evidence="11">JCM 31311</strain>
    </source>
</reference>
<dbReference type="Gene3D" id="3.20.20.80">
    <property type="entry name" value="Glycosidases"/>
    <property type="match status" value="1"/>
</dbReference>
<dbReference type="GO" id="GO:0004556">
    <property type="term" value="F:alpha-amylase activity"/>
    <property type="evidence" value="ECO:0007669"/>
    <property type="project" value="UniProtKB-UniRule"/>
</dbReference>
<evidence type="ECO:0000313" key="12">
    <source>
        <dbReference type="Proteomes" id="UP000603865"/>
    </source>
</evidence>
<dbReference type="Pfam" id="PF00128">
    <property type="entry name" value="Alpha-amylase"/>
    <property type="match status" value="2"/>
</dbReference>
<reference evidence="11" key="2">
    <citation type="submission" date="2020-09" db="EMBL/GenBank/DDBJ databases">
        <authorList>
            <person name="Sun Q."/>
            <person name="Ohkuma M."/>
        </authorList>
    </citation>
    <scope>NUCLEOTIDE SEQUENCE</scope>
    <source>
        <strain evidence="11">JCM 31311</strain>
    </source>
</reference>
<dbReference type="SUPFAM" id="SSF51445">
    <property type="entry name" value="(Trans)glycosidases"/>
    <property type="match status" value="1"/>
</dbReference>
<comment type="catalytic activity">
    <reaction evidence="9">
        <text>Endohydrolysis of (1-&gt;4)-alpha-D-glucosidic linkages in polysaccharides containing three or more (1-&gt;4)-alpha-linked D-glucose units.</text>
        <dbReference type="EC" id="3.2.1.1"/>
    </reaction>
</comment>
<evidence type="ECO:0000256" key="7">
    <source>
        <dbReference type="ARBA" id="ARBA00023295"/>
    </source>
</evidence>
<dbReference type="Gene3D" id="2.60.40.1180">
    <property type="entry name" value="Golgi alpha-mannosidase II"/>
    <property type="match status" value="1"/>
</dbReference>
<name>A0A918BYV4_9DEIO</name>